<proteinExistence type="predicted"/>
<sequence length="35" mass="3798">MPSVFPGNHSRLPCLPKCTTACAPKPFENPVSSQR</sequence>
<accession>A0A655JSF5</accession>
<reference evidence="1 2" key="1">
    <citation type="submission" date="2015-03" db="EMBL/GenBank/DDBJ databases">
        <authorList>
            <consortium name="Pathogen Informatics"/>
        </authorList>
    </citation>
    <scope>NUCLEOTIDE SEQUENCE [LARGE SCALE GENOMIC DNA]</scope>
    <source>
        <strain evidence="1 2">M09401471</strain>
    </source>
</reference>
<name>A0A655JSF5_MYCTX</name>
<evidence type="ECO:0000313" key="2">
    <source>
        <dbReference type="Proteomes" id="UP000044938"/>
    </source>
</evidence>
<organism evidence="1 2">
    <name type="scientific">Mycobacterium tuberculosis</name>
    <dbReference type="NCBI Taxonomy" id="1773"/>
    <lineage>
        <taxon>Bacteria</taxon>
        <taxon>Bacillati</taxon>
        <taxon>Actinomycetota</taxon>
        <taxon>Actinomycetes</taxon>
        <taxon>Mycobacteriales</taxon>
        <taxon>Mycobacteriaceae</taxon>
        <taxon>Mycobacterium</taxon>
        <taxon>Mycobacterium tuberculosis complex</taxon>
    </lineage>
</organism>
<gene>
    <name evidence="1" type="ORF">ERS007720_04824</name>
</gene>
<dbReference type="AlphaFoldDB" id="A0A655JSF5"/>
<dbReference type="Proteomes" id="UP000044938">
    <property type="component" value="Unassembled WGS sequence"/>
</dbReference>
<evidence type="ECO:0000313" key="1">
    <source>
        <dbReference type="EMBL" id="COX71679.1"/>
    </source>
</evidence>
<protein>
    <submittedName>
        <fullName evidence="1">Uncharacterized protein</fullName>
    </submittedName>
</protein>
<dbReference type="EMBL" id="CSAJ01001192">
    <property type="protein sequence ID" value="COX71679.1"/>
    <property type="molecule type" value="Genomic_DNA"/>
</dbReference>